<dbReference type="Proteomes" id="UP000321749">
    <property type="component" value="Unassembled WGS sequence"/>
</dbReference>
<accession>A0AA87RLX4</accession>
<dbReference type="AlphaFoldDB" id="A0AA87RLX4"/>
<dbReference type="InterPro" id="IPR035905">
    <property type="entry name" value="Barstar-like_sf"/>
</dbReference>
<organism evidence="1 2">
    <name type="scientific">Agrococcus baldri</name>
    <dbReference type="NCBI Taxonomy" id="153730"/>
    <lineage>
        <taxon>Bacteria</taxon>
        <taxon>Bacillati</taxon>
        <taxon>Actinomycetota</taxon>
        <taxon>Actinomycetes</taxon>
        <taxon>Micrococcales</taxon>
        <taxon>Microbacteriaceae</taxon>
        <taxon>Agrococcus</taxon>
    </lineage>
</organism>
<dbReference type="Gene3D" id="3.30.370.10">
    <property type="entry name" value="Barstar-like"/>
    <property type="match status" value="1"/>
</dbReference>
<comment type="caution">
    <text evidence="1">The sequence shown here is derived from an EMBL/GenBank/DDBJ whole genome shotgun (WGS) entry which is preliminary data.</text>
</comment>
<protein>
    <submittedName>
        <fullName evidence="1">Uncharacterized protein</fullName>
    </submittedName>
</protein>
<gene>
    <name evidence="1" type="ORF">ABA31_27640</name>
</gene>
<dbReference type="SUPFAM" id="SSF52038">
    <property type="entry name" value="Barstar-related"/>
    <property type="match status" value="1"/>
</dbReference>
<dbReference type="EMBL" id="BJUU01000026">
    <property type="protein sequence ID" value="GEK81413.1"/>
    <property type="molecule type" value="Genomic_DNA"/>
</dbReference>
<reference evidence="1 2" key="1">
    <citation type="submission" date="2019-07" db="EMBL/GenBank/DDBJ databases">
        <title>Whole genome shotgun sequence of Agrococcus baldri NBRC 103055.</title>
        <authorList>
            <person name="Hosoyama A."/>
            <person name="Uohara A."/>
            <person name="Ohji S."/>
            <person name="Ichikawa N."/>
        </authorList>
    </citation>
    <scope>NUCLEOTIDE SEQUENCE [LARGE SCALE GENOMIC DNA]</scope>
    <source>
        <strain evidence="1 2">NBRC 103055</strain>
    </source>
</reference>
<sequence length="181" mass="19789">MPIMGSFLSRPSFALQPRRTRSARSGAIGCHDPGCAGAGACAGSGGALSRVDHAVWVTDDYRIEGAAVHGIADLYAQLDALLMADASWTLGPSLDALHDVLHRFDGEGATFVWADHEHSREALGVEETRRWLQAKLDQPGRFDQPRIRRQLDELLAGTGTTYFELVLEVFAEHPGIRLELR</sequence>
<evidence type="ECO:0000313" key="1">
    <source>
        <dbReference type="EMBL" id="GEK81413.1"/>
    </source>
</evidence>
<evidence type="ECO:0000313" key="2">
    <source>
        <dbReference type="Proteomes" id="UP000321749"/>
    </source>
</evidence>
<proteinExistence type="predicted"/>
<name>A0AA87RLX4_9MICO</name>
<keyword evidence="2" id="KW-1185">Reference proteome</keyword>